<dbReference type="Proteomes" id="UP001497623">
    <property type="component" value="Unassembled WGS sequence"/>
</dbReference>
<evidence type="ECO:0000313" key="2">
    <source>
        <dbReference type="EMBL" id="CAL4133324.1"/>
    </source>
</evidence>
<feature type="compositionally biased region" description="Low complexity" evidence="1">
    <location>
        <begin position="76"/>
        <end position="90"/>
    </location>
</feature>
<gene>
    <name evidence="2" type="ORF">MNOR_LOCUS27167</name>
</gene>
<name>A0AAV2RN47_MEGNR</name>
<sequence>MDSDDEFDLETSRPLPRIRTSQASSISSSSQKSIVQQNKSKQKTKRNSLQFVQQNNSQFKVPSQSRVITKNDKNHTNVNKKNNGNLKKANSFSGSPTSRVNNVSSNASTIQSQPNGLQNTGPRKWKRKSSDGDLGLEKVKKSRSDDGNCPFCQMPWSNYISSGRKKDFHNFTCLDKSLDDLKSCPASLLCSATDEGHFWSYQHIELALHREEQERASHR</sequence>
<organism evidence="2 3">
    <name type="scientific">Meganyctiphanes norvegica</name>
    <name type="common">Northern krill</name>
    <name type="synonym">Thysanopoda norvegica</name>
    <dbReference type="NCBI Taxonomy" id="48144"/>
    <lineage>
        <taxon>Eukaryota</taxon>
        <taxon>Metazoa</taxon>
        <taxon>Ecdysozoa</taxon>
        <taxon>Arthropoda</taxon>
        <taxon>Crustacea</taxon>
        <taxon>Multicrustacea</taxon>
        <taxon>Malacostraca</taxon>
        <taxon>Eumalacostraca</taxon>
        <taxon>Eucarida</taxon>
        <taxon>Euphausiacea</taxon>
        <taxon>Euphausiidae</taxon>
        <taxon>Meganyctiphanes</taxon>
    </lineage>
</organism>
<protein>
    <submittedName>
        <fullName evidence="2">Uncharacterized protein</fullName>
    </submittedName>
</protein>
<feature type="non-terminal residue" evidence="2">
    <location>
        <position position="219"/>
    </location>
</feature>
<reference evidence="2 3" key="1">
    <citation type="submission" date="2024-05" db="EMBL/GenBank/DDBJ databases">
        <authorList>
            <person name="Wallberg A."/>
        </authorList>
    </citation>
    <scope>NUCLEOTIDE SEQUENCE [LARGE SCALE GENOMIC DNA]</scope>
</reference>
<evidence type="ECO:0000256" key="1">
    <source>
        <dbReference type="SAM" id="MobiDB-lite"/>
    </source>
</evidence>
<proteinExistence type="predicted"/>
<feature type="compositionally biased region" description="Polar residues" evidence="1">
    <location>
        <begin position="91"/>
        <end position="121"/>
    </location>
</feature>
<feature type="region of interest" description="Disordered" evidence="1">
    <location>
        <begin position="1"/>
        <end position="145"/>
    </location>
</feature>
<feature type="compositionally biased region" description="Polar residues" evidence="1">
    <location>
        <begin position="47"/>
        <end position="68"/>
    </location>
</feature>
<feature type="compositionally biased region" description="Basic and acidic residues" evidence="1">
    <location>
        <begin position="128"/>
        <end position="145"/>
    </location>
</feature>
<dbReference type="EMBL" id="CAXKWB010028159">
    <property type="protein sequence ID" value="CAL4133324.1"/>
    <property type="molecule type" value="Genomic_DNA"/>
</dbReference>
<keyword evidence="3" id="KW-1185">Reference proteome</keyword>
<evidence type="ECO:0000313" key="3">
    <source>
        <dbReference type="Proteomes" id="UP001497623"/>
    </source>
</evidence>
<comment type="caution">
    <text evidence="2">The sequence shown here is derived from an EMBL/GenBank/DDBJ whole genome shotgun (WGS) entry which is preliminary data.</text>
</comment>
<accession>A0AAV2RN47</accession>
<feature type="compositionally biased region" description="Low complexity" evidence="1">
    <location>
        <begin position="21"/>
        <end position="39"/>
    </location>
</feature>
<dbReference type="AlphaFoldDB" id="A0AAV2RN47"/>